<accession>A0ABV0BH55</accession>
<keyword evidence="7" id="KW-1185">Reference proteome</keyword>
<dbReference type="EMBL" id="JBBYXI010000001">
    <property type="protein sequence ID" value="MEN3930288.1"/>
    <property type="molecule type" value="Genomic_DNA"/>
</dbReference>
<keyword evidence="2" id="KW-0238">DNA-binding</keyword>
<evidence type="ECO:0000259" key="4">
    <source>
        <dbReference type="PROSITE" id="PS51071"/>
    </source>
</evidence>
<evidence type="ECO:0000313" key="6">
    <source>
        <dbReference type="EMBL" id="MEN3930288.1"/>
    </source>
</evidence>
<dbReference type="PANTHER" id="PTHR30514">
    <property type="entry name" value="GLUCOKINASE"/>
    <property type="match status" value="1"/>
</dbReference>
<keyword evidence="3" id="KW-0804">Transcription</keyword>
<dbReference type="RefSeq" id="WP_346336248.1">
    <property type="nucleotide sequence ID" value="NZ_JBBYXI010000001.1"/>
</dbReference>
<dbReference type="InterPro" id="IPR047640">
    <property type="entry name" value="RpiR-like"/>
</dbReference>
<dbReference type="Pfam" id="PF01380">
    <property type="entry name" value="SIS"/>
    <property type="match status" value="1"/>
</dbReference>
<name>A0ABV0BH55_9HYPH</name>
<dbReference type="InterPro" id="IPR046348">
    <property type="entry name" value="SIS_dom_sf"/>
</dbReference>
<feature type="domain" description="SIS" evidence="5">
    <location>
        <begin position="127"/>
        <end position="266"/>
    </location>
</feature>
<dbReference type="Gene3D" id="3.40.50.10490">
    <property type="entry name" value="Glucose-6-phosphate isomerase like protein, domain 1"/>
    <property type="match status" value="1"/>
</dbReference>
<protein>
    <submittedName>
        <fullName evidence="6">MurR/RpiR family transcriptional regulator</fullName>
    </submittedName>
</protein>
<dbReference type="InterPro" id="IPR009057">
    <property type="entry name" value="Homeodomain-like_sf"/>
</dbReference>
<proteinExistence type="predicted"/>
<dbReference type="InterPro" id="IPR001347">
    <property type="entry name" value="SIS_dom"/>
</dbReference>
<dbReference type="InterPro" id="IPR000281">
    <property type="entry name" value="HTH_RpiR"/>
</dbReference>
<dbReference type="Gene3D" id="1.10.10.10">
    <property type="entry name" value="Winged helix-like DNA-binding domain superfamily/Winged helix DNA-binding domain"/>
    <property type="match status" value="1"/>
</dbReference>
<dbReference type="InterPro" id="IPR035472">
    <property type="entry name" value="RpiR-like_SIS"/>
</dbReference>
<keyword evidence="1" id="KW-0805">Transcription regulation</keyword>
<sequence length="287" mass="31027">MMSPAGESLLVKISDYRDKLRPSEGKLADLVMSEPASVIEMTMDEFAQKANVSAPTVARFCNAIGFSGFREFKIRLAQDRSYGLPYVHPDVSPTDSVHEIALKVFDRTLGELYAVRNAIEPDGLEKAAVILSKATRIEFYGSGNSGIVAQDIQHKFFRLGIPTVAYVDPHVFCMSALTLRSSDAVVLISNSGRNADIIEAAKDAASVGADVVAITRLGSPLAKLADAVISTRVSEDEDIYSPMNSRIAHLVLGDVMAVSVAQSKGEEVAERLEKAKDAVRRRRLIGG</sequence>
<dbReference type="PANTHER" id="PTHR30514:SF1">
    <property type="entry name" value="HTH-TYPE TRANSCRIPTIONAL REGULATOR HEXR-RELATED"/>
    <property type="match status" value="1"/>
</dbReference>
<evidence type="ECO:0000313" key="7">
    <source>
        <dbReference type="Proteomes" id="UP001418637"/>
    </source>
</evidence>
<dbReference type="PROSITE" id="PS51071">
    <property type="entry name" value="HTH_RPIR"/>
    <property type="match status" value="1"/>
</dbReference>
<dbReference type="PROSITE" id="PS51464">
    <property type="entry name" value="SIS"/>
    <property type="match status" value="1"/>
</dbReference>
<dbReference type="SUPFAM" id="SSF46689">
    <property type="entry name" value="Homeodomain-like"/>
    <property type="match status" value="1"/>
</dbReference>
<comment type="caution">
    <text evidence="6">The sequence shown here is derived from an EMBL/GenBank/DDBJ whole genome shotgun (WGS) entry which is preliminary data.</text>
</comment>
<evidence type="ECO:0000256" key="2">
    <source>
        <dbReference type="ARBA" id="ARBA00023125"/>
    </source>
</evidence>
<dbReference type="Proteomes" id="UP001418637">
    <property type="component" value="Unassembled WGS sequence"/>
</dbReference>
<evidence type="ECO:0000256" key="3">
    <source>
        <dbReference type="ARBA" id="ARBA00023163"/>
    </source>
</evidence>
<dbReference type="SUPFAM" id="SSF53697">
    <property type="entry name" value="SIS domain"/>
    <property type="match status" value="1"/>
</dbReference>
<dbReference type="InterPro" id="IPR036388">
    <property type="entry name" value="WH-like_DNA-bd_sf"/>
</dbReference>
<reference evidence="6 7" key="1">
    <citation type="submission" date="2024-04" db="EMBL/GenBank/DDBJ databases">
        <title>A novel species isolated from cricket.</title>
        <authorList>
            <person name="Wang H.-C."/>
        </authorList>
    </citation>
    <scope>NUCLEOTIDE SEQUENCE [LARGE SCALE GENOMIC DNA]</scope>
    <source>
        <strain evidence="6 7">WL0021</strain>
    </source>
</reference>
<dbReference type="Pfam" id="PF01418">
    <property type="entry name" value="HTH_6"/>
    <property type="match status" value="1"/>
</dbReference>
<dbReference type="CDD" id="cd05013">
    <property type="entry name" value="SIS_RpiR"/>
    <property type="match status" value="1"/>
</dbReference>
<evidence type="ECO:0000256" key="1">
    <source>
        <dbReference type="ARBA" id="ARBA00023015"/>
    </source>
</evidence>
<feature type="domain" description="HTH rpiR-type" evidence="4">
    <location>
        <begin position="7"/>
        <end position="83"/>
    </location>
</feature>
<evidence type="ECO:0000259" key="5">
    <source>
        <dbReference type="PROSITE" id="PS51464"/>
    </source>
</evidence>
<gene>
    <name evidence="6" type="ORF">WJT86_04325</name>
</gene>
<organism evidence="6 7">
    <name type="scientific">Hohaiivirga grylli</name>
    <dbReference type="NCBI Taxonomy" id="3133970"/>
    <lineage>
        <taxon>Bacteria</taxon>
        <taxon>Pseudomonadati</taxon>
        <taxon>Pseudomonadota</taxon>
        <taxon>Alphaproteobacteria</taxon>
        <taxon>Hyphomicrobiales</taxon>
        <taxon>Methylobacteriaceae</taxon>
        <taxon>Hohaiivirga</taxon>
    </lineage>
</organism>